<dbReference type="SUPFAM" id="SSF55781">
    <property type="entry name" value="GAF domain-like"/>
    <property type="match status" value="1"/>
</dbReference>
<protein>
    <submittedName>
        <fullName evidence="2">LuxR family transcriptional regulator</fullName>
    </submittedName>
</protein>
<gene>
    <name evidence="2" type="ORF">GCM10007907_25140</name>
</gene>
<evidence type="ECO:0000313" key="3">
    <source>
        <dbReference type="Proteomes" id="UP001156706"/>
    </source>
</evidence>
<comment type="caution">
    <text evidence="2">The sequence shown here is derived from an EMBL/GenBank/DDBJ whole genome shotgun (WGS) entry which is preliminary data.</text>
</comment>
<dbReference type="InterPro" id="IPR016032">
    <property type="entry name" value="Sig_transdc_resp-reg_C-effctor"/>
</dbReference>
<organism evidence="2 3">
    <name type="scientific">Chitinimonas prasina</name>
    <dbReference type="NCBI Taxonomy" id="1434937"/>
    <lineage>
        <taxon>Bacteria</taxon>
        <taxon>Pseudomonadati</taxon>
        <taxon>Pseudomonadota</taxon>
        <taxon>Betaproteobacteria</taxon>
        <taxon>Neisseriales</taxon>
        <taxon>Chitinibacteraceae</taxon>
        <taxon>Chitinimonas</taxon>
    </lineage>
</organism>
<sequence>MAELKIRQYDLLVTSIHAVVLEPTKWDHLLRRIGEAIDATSGGFYLRDKHASKPRQWHSFGHSEQSLANYAERYVAMDPWTMIVNRTPVGEWVAEHQHFDDAFVAKNEFFQRYMLPNGLRRLIGTRAFDDGRIEALIGFQRGPDAEPFSDSDTELLTRLSPHLELACRLSTEFSRLRMQAAVARQALDRLAAPIWVLDGDGRVLFANHAADEGGLPGMAVRQGRLLADAPAVHARLTSLLTQATSRTAQSGALALERQDGGRLTVLVAPLPAGSPLVADSQRPLVLLMAHDPSASDAQPLDVLAALYGLSPAECRLAALLLEGWTPAESAERLQVQVSTVRTQLKSMFWKTGTHRQGELMKLLSGALLLKV</sequence>
<feature type="domain" description="HTH luxR-type" evidence="1">
    <location>
        <begin position="306"/>
        <end position="363"/>
    </location>
</feature>
<reference evidence="3" key="1">
    <citation type="journal article" date="2019" name="Int. J. Syst. Evol. Microbiol.">
        <title>The Global Catalogue of Microorganisms (GCM) 10K type strain sequencing project: providing services to taxonomists for standard genome sequencing and annotation.</title>
        <authorList>
            <consortium name="The Broad Institute Genomics Platform"/>
            <consortium name="The Broad Institute Genome Sequencing Center for Infectious Disease"/>
            <person name="Wu L."/>
            <person name="Ma J."/>
        </authorList>
    </citation>
    <scope>NUCLEOTIDE SEQUENCE [LARGE SCALE GENOMIC DNA]</scope>
    <source>
        <strain evidence="3">NBRC 110044</strain>
    </source>
</reference>
<dbReference type="SUPFAM" id="SSF46894">
    <property type="entry name" value="C-terminal effector domain of the bipartite response regulators"/>
    <property type="match status" value="1"/>
</dbReference>
<dbReference type="InterPro" id="IPR036388">
    <property type="entry name" value="WH-like_DNA-bd_sf"/>
</dbReference>
<dbReference type="InterPro" id="IPR000792">
    <property type="entry name" value="Tscrpt_reg_LuxR_C"/>
</dbReference>
<name>A0ABQ5YLD5_9NEIS</name>
<dbReference type="InterPro" id="IPR000014">
    <property type="entry name" value="PAS"/>
</dbReference>
<accession>A0ABQ5YLD5</accession>
<dbReference type="SUPFAM" id="SSF55785">
    <property type="entry name" value="PYP-like sensor domain (PAS domain)"/>
    <property type="match status" value="1"/>
</dbReference>
<dbReference type="RefSeq" id="WP_284196811.1">
    <property type="nucleotide sequence ID" value="NZ_BSOG01000002.1"/>
</dbReference>
<dbReference type="SMART" id="SM00421">
    <property type="entry name" value="HTH_LUXR"/>
    <property type="match status" value="1"/>
</dbReference>
<dbReference type="Proteomes" id="UP001156706">
    <property type="component" value="Unassembled WGS sequence"/>
</dbReference>
<dbReference type="CDD" id="cd00130">
    <property type="entry name" value="PAS"/>
    <property type="match status" value="1"/>
</dbReference>
<dbReference type="InterPro" id="IPR035965">
    <property type="entry name" value="PAS-like_dom_sf"/>
</dbReference>
<dbReference type="Gene3D" id="1.10.10.10">
    <property type="entry name" value="Winged helix-like DNA-binding domain superfamily/Winged helix DNA-binding domain"/>
    <property type="match status" value="1"/>
</dbReference>
<proteinExistence type="predicted"/>
<dbReference type="EMBL" id="BSOG01000002">
    <property type="protein sequence ID" value="GLR13724.1"/>
    <property type="molecule type" value="Genomic_DNA"/>
</dbReference>
<evidence type="ECO:0000313" key="2">
    <source>
        <dbReference type="EMBL" id="GLR13724.1"/>
    </source>
</evidence>
<evidence type="ECO:0000259" key="1">
    <source>
        <dbReference type="SMART" id="SM00421"/>
    </source>
</evidence>
<keyword evidence="3" id="KW-1185">Reference proteome</keyword>